<proteinExistence type="inferred from homology"/>
<dbReference type="InterPro" id="IPR008930">
    <property type="entry name" value="Terpenoid_cyclase/PrenylTrfase"/>
</dbReference>
<keyword evidence="8" id="KW-1185">Reference proteome</keyword>
<keyword evidence="3 4" id="KW-0413">Isomerase</keyword>
<dbReference type="GO" id="GO:0005811">
    <property type="term" value="C:lipid droplet"/>
    <property type="evidence" value="ECO:0007669"/>
    <property type="project" value="InterPro"/>
</dbReference>
<gene>
    <name evidence="7" type="ORF">EZV62_024636</name>
</gene>
<sequence>MRRGALSGYTLPPCIAMRRGAMSRGTLPPCIALRNGRAKSGSLQGSHCTGVNDRRCHPCNQCCLCTGSAVRSSMWKLKIADGGNDPYIYTTNNFVGRQTWEFDPDAGTPEERAEVEAARQNFYKNRFHVKPSGDLLWRMQFLKEKNFKQRIPQVKVEDGEEITHETASTALRRAIHFVMCVYITGHLNIVFPAEHRKEMLRYIYNHQNEDGGWGLHIEGHSSMFCTVLNYICMRILGEGADGGQDNACARARKWILDHGGATHICSWGKTYLSILGVFEWSGCNPMPPEFFILPTNFPMHPAKMWCYCRMVYMPMSYLYGKRFVAPITPLIQQLRQELYNEPYDQINWRKTRHLCTKEDLYYPHPWIQDLIWDSLNMFAEPLLTRWPFNKLIREKAIEATIKHIHYEDENSRYITVGCVEKVLCMLACWVEDPNSDYFKKHLARISDFLWIAEDGMKMQSFGSQTWDAGFAIQALLASNLTDEMEPVLRRGHEFVKASQVKHDPSGDFKAMYRHISKGSWTFSDQDHGWQVSDCTAEALKCCLLFSVMSPEIVGKKMDTEQLYDAVNLLLSLQGKNGGISAWEPTGAPKWLELLNPTEFVADILINYEYVECTASAIDALVLFKKLYPGHRSKEIENLITNAIRYLENEQMPNGSWYGSWGVCFIYGTWFALRGLEAAGKTYNNSPTVRKGVEFLLKSQRSHNGGWGESYLSCSEKKYIPLEGNGTNLVHTSWAMMGLLYSGQAERDATPLHRAARLIINSQLEDGDFPQQEITGVFMKNCMLHYPLHKNIYTMWALAEYRRRVSLITAFQDKNV</sequence>
<comment type="caution">
    <text evidence="7">The sequence shown here is derived from an EMBL/GenBank/DDBJ whole genome shotgun (WGS) entry which is preliminary data.</text>
</comment>
<comment type="similarity">
    <text evidence="1 4">Belongs to the terpene cyclase/mutase family.</text>
</comment>
<dbReference type="FunFam" id="1.50.10.20:FF:000015">
    <property type="entry name" value="Terpene cyclase/mutase family member"/>
    <property type="match status" value="1"/>
</dbReference>
<dbReference type="EMBL" id="VAHF01000012">
    <property type="protein sequence ID" value="TXG48761.1"/>
    <property type="molecule type" value="Genomic_DNA"/>
</dbReference>
<dbReference type="Gene3D" id="1.50.10.20">
    <property type="match status" value="2"/>
</dbReference>
<reference evidence="8" key="1">
    <citation type="journal article" date="2019" name="Gigascience">
        <title>De novo genome assembly of the endangered Acer yangbiense, a plant species with extremely small populations endemic to Yunnan Province, China.</title>
        <authorList>
            <person name="Yang J."/>
            <person name="Wariss H.M."/>
            <person name="Tao L."/>
            <person name="Zhang R."/>
            <person name="Yun Q."/>
            <person name="Hollingsworth P."/>
            <person name="Dao Z."/>
            <person name="Luo G."/>
            <person name="Guo H."/>
            <person name="Ma Y."/>
            <person name="Sun W."/>
        </authorList>
    </citation>
    <scope>NUCLEOTIDE SEQUENCE [LARGE SCALE GENOMIC DNA]</scope>
    <source>
        <strain evidence="8">cv. Malutang</strain>
    </source>
</reference>
<dbReference type="NCBIfam" id="TIGR01787">
    <property type="entry name" value="squalene_cyclas"/>
    <property type="match status" value="1"/>
</dbReference>
<dbReference type="AlphaFoldDB" id="A0A5C7GW02"/>
<evidence type="ECO:0000256" key="4">
    <source>
        <dbReference type="RuleBase" id="RU362003"/>
    </source>
</evidence>
<dbReference type="FunFam" id="1.50.10.20:FF:000002">
    <property type="entry name" value="Terpene cyclase/mutase family member"/>
    <property type="match status" value="1"/>
</dbReference>
<dbReference type="CDD" id="cd02892">
    <property type="entry name" value="SQCY_1"/>
    <property type="match status" value="1"/>
</dbReference>
<dbReference type="PANTHER" id="PTHR11764">
    <property type="entry name" value="TERPENE CYCLASE/MUTASE FAMILY MEMBER"/>
    <property type="match status" value="1"/>
</dbReference>
<dbReference type="Pfam" id="PF13243">
    <property type="entry name" value="SQHop_cyclase_C"/>
    <property type="match status" value="1"/>
</dbReference>
<dbReference type="GO" id="GO:0042300">
    <property type="term" value="F:beta-amyrin synthase activity"/>
    <property type="evidence" value="ECO:0007669"/>
    <property type="project" value="UniProtKB-ARBA"/>
</dbReference>
<dbReference type="SUPFAM" id="SSF48239">
    <property type="entry name" value="Terpenoid cyclases/Protein prenyltransferases"/>
    <property type="match status" value="2"/>
</dbReference>
<dbReference type="Pfam" id="PF13249">
    <property type="entry name" value="SQHop_cyclase_N"/>
    <property type="match status" value="1"/>
</dbReference>
<dbReference type="GO" id="GO:0016104">
    <property type="term" value="P:triterpenoid biosynthetic process"/>
    <property type="evidence" value="ECO:0007669"/>
    <property type="project" value="InterPro"/>
</dbReference>
<dbReference type="OrthoDB" id="21502at2759"/>
<evidence type="ECO:0000256" key="3">
    <source>
        <dbReference type="ARBA" id="ARBA00023235"/>
    </source>
</evidence>
<name>A0A5C7GW02_9ROSI</name>
<dbReference type="Proteomes" id="UP000323000">
    <property type="component" value="Chromosome 12"/>
</dbReference>
<dbReference type="SFLD" id="SFLDG01016">
    <property type="entry name" value="Prenyltransferase_Like_2"/>
    <property type="match status" value="1"/>
</dbReference>
<dbReference type="InterPro" id="IPR032696">
    <property type="entry name" value="SQ_cyclase_C"/>
</dbReference>
<organism evidence="7 8">
    <name type="scientific">Acer yangbiense</name>
    <dbReference type="NCBI Taxonomy" id="1000413"/>
    <lineage>
        <taxon>Eukaryota</taxon>
        <taxon>Viridiplantae</taxon>
        <taxon>Streptophyta</taxon>
        <taxon>Embryophyta</taxon>
        <taxon>Tracheophyta</taxon>
        <taxon>Spermatophyta</taxon>
        <taxon>Magnoliopsida</taxon>
        <taxon>eudicotyledons</taxon>
        <taxon>Gunneridae</taxon>
        <taxon>Pentapetalae</taxon>
        <taxon>rosids</taxon>
        <taxon>malvids</taxon>
        <taxon>Sapindales</taxon>
        <taxon>Sapindaceae</taxon>
        <taxon>Hippocastanoideae</taxon>
        <taxon>Acereae</taxon>
        <taxon>Acer</taxon>
    </lineage>
</organism>
<keyword evidence="2" id="KW-0677">Repeat</keyword>
<evidence type="ECO:0000259" key="5">
    <source>
        <dbReference type="Pfam" id="PF13243"/>
    </source>
</evidence>
<evidence type="ECO:0000313" key="7">
    <source>
        <dbReference type="EMBL" id="TXG48761.1"/>
    </source>
</evidence>
<accession>A0A5C7GW02</accession>
<dbReference type="InterPro" id="IPR032697">
    <property type="entry name" value="SQ_cyclase_N"/>
</dbReference>
<evidence type="ECO:0000313" key="8">
    <source>
        <dbReference type="Proteomes" id="UP000323000"/>
    </source>
</evidence>
<feature type="domain" description="Squalene cyclase N-terminal" evidence="6">
    <location>
        <begin position="193"/>
        <end position="453"/>
    </location>
</feature>
<evidence type="ECO:0000256" key="2">
    <source>
        <dbReference type="ARBA" id="ARBA00022737"/>
    </source>
</evidence>
<dbReference type="EC" id="5.4.99.-" evidence="4"/>
<evidence type="ECO:0000259" key="6">
    <source>
        <dbReference type="Pfam" id="PF13249"/>
    </source>
</evidence>
<protein>
    <recommendedName>
        <fullName evidence="4">Terpene cyclase/mutase family member</fullName>
        <ecNumber evidence="4">5.4.99.-</ecNumber>
    </recommendedName>
</protein>
<dbReference type="InterPro" id="IPR018333">
    <property type="entry name" value="Squalene_cyclase"/>
</dbReference>
<evidence type="ECO:0000256" key="1">
    <source>
        <dbReference type="ARBA" id="ARBA00009755"/>
    </source>
</evidence>
<dbReference type="PANTHER" id="PTHR11764:SF58">
    <property type="entry name" value="BETA-AMYRIN SYNTHASE-RELATED"/>
    <property type="match status" value="1"/>
</dbReference>
<feature type="domain" description="Squalene cyclase C-terminal" evidence="5">
    <location>
        <begin position="463"/>
        <end position="802"/>
    </location>
</feature>